<keyword evidence="4" id="KW-0732">Signal</keyword>
<feature type="domain" description="Solute-binding protein family 5" evidence="6">
    <location>
        <begin position="180"/>
        <end position="605"/>
    </location>
</feature>
<dbReference type="SUPFAM" id="SSF53850">
    <property type="entry name" value="Periplasmic binding protein-like II"/>
    <property type="match status" value="1"/>
</dbReference>
<gene>
    <name evidence="7" type="ORF">Nstercoris_01487</name>
</gene>
<comment type="subcellular location">
    <subcellularLocation>
        <location evidence="1">Cell envelope</location>
    </subcellularLocation>
</comment>
<accession>A0A4Y1YSD3</accession>
<evidence type="ECO:0000256" key="4">
    <source>
        <dbReference type="ARBA" id="ARBA00022729"/>
    </source>
</evidence>
<keyword evidence="3" id="KW-0813">Transport</keyword>
<keyword evidence="5" id="KW-1133">Transmembrane helix</keyword>
<dbReference type="InterPro" id="IPR039424">
    <property type="entry name" value="SBP_5"/>
</dbReference>
<evidence type="ECO:0000256" key="1">
    <source>
        <dbReference type="ARBA" id="ARBA00004196"/>
    </source>
</evidence>
<comment type="similarity">
    <text evidence="2">Belongs to the bacterial solute-binding protein 5 family.</text>
</comment>
<dbReference type="PANTHER" id="PTHR30290">
    <property type="entry name" value="PERIPLASMIC BINDING COMPONENT OF ABC TRANSPORTER"/>
    <property type="match status" value="1"/>
</dbReference>
<dbReference type="PANTHER" id="PTHR30290:SF10">
    <property type="entry name" value="PERIPLASMIC OLIGOPEPTIDE-BINDING PROTEIN-RELATED"/>
    <property type="match status" value="1"/>
</dbReference>
<evidence type="ECO:0000313" key="7">
    <source>
        <dbReference type="EMBL" id="BBL35225.1"/>
    </source>
</evidence>
<dbReference type="EMBL" id="AP019755">
    <property type="protein sequence ID" value="BBL35225.1"/>
    <property type="molecule type" value="Genomic_DNA"/>
</dbReference>
<dbReference type="Gene3D" id="3.40.190.10">
    <property type="entry name" value="Periplasmic binding protein-like II"/>
    <property type="match status" value="1"/>
</dbReference>
<reference evidence="7 8" key="1">
    <citation type="submission" date="2019-06" db="EMBL/GenBank/DDBJ databases">
        <title>Nitrosomonas stercoris KYUHI-S whole genome shotgun sequence.</title>
        <authorList>
            <person name="Nakagawa T."/>
            <person name="Tsuchiya Y."/>
            <person name="Takahashi R."/>
        </authorList>
    </citation>
    <scope>NUCLEOTIDE SEQUENCE [LARGE SCALE GENOMIC DNA]</scope>
    <source>
        <strain evidence="7 8">KYUHI-S</strain>
    </source>
</reference>
<name>A0A4Y1YSD3_9PROT</name>
<dbReference type="GO" id="GO:0030313">
    <property type="term" value="C:cell envelope"/>
    <property type="evidence" value="ECO:0007669"/>
    <property type="project" value="UniProtKB-SubCell"/>
</dbReference>
<feature type="transmembrane region" description="Helical" evidence="5">
    <location>
        <begin position="705"/>
        <end position="727"/>
    </location>
</feature>
<organism evidence="7 8">
    <name type="scientific">Nitrosomonas stercoris</name>
    <dbReference type="NCBI Taxonomy" id="1444684"/>
    <lineage>
        <taxon>Bacteria</taxon>
        <taxon>Pseudomonadati</taxon>
        <taxon>Pseudomonadota</taxon>
        <taxon>Betaproteobacteria</taxon>
        <taxon>Nitrosomonadales</taxon>
        <taxon>Nitrosomonadaceae</taxon>
        <taxon>Nitrosomonas</taxon>
    </lineage>
</organism>
<dbReference type="InterPro" id="IPR000914">
    <property type="entry name" value="SBP_5_dom"/>
</dbReference>
<sequence length="739" mass="85011">MLIHFDPKIHHNKIRSIGLLILCLISLLLISGCSDIWNNPYPAGEADKNILYNAFAERPKHLDPVQSYSSNEIQFTAQIYQPPLQYHFLKRPLELIPQTASKMPTVSYFDNNGTELPTDTEEAHIAYSVYEITIRPDILYQPHPAFAKDDNGTLRYHTLTPQAIQAHQKISDFEHTGTRELVADDFIYQIKRLAHPRLHSPIFGLMADYIVGLREYADTLSEYNKNHDTNHFLDLRNFPLSGVEHVDDHTYRIRIKGKYPQFIYWLTMAFFAPVPWEADHFFSQPGMAEKNFTLDWYPVGTGPYMLTENNPNQIMVLERNPNFKGEYYPNEGMPEDIANGLLQDAGKPLPFIDKIVYSRERESIPYWNKFLQGYYDASGIASDSFDQAVQITGQGEATITEEMEAQGIRLGTEVAPSTYYMGFNMLDPVVGGGNTPEGQAAARKLRQAISIAVNYEEFLTIFANGRGIAAQGLIPPGIEGYHEGKAGINPIVYEWHNGEAQRKPIQVAQALLAEAGYPKGINRKTGKPLVLYYDVTARGADDRSMLDWMRMQFKKLNIQLIVRSTDYNRFQDKIRKGNAQIFEWGWNADYPDPENFLFLLYGPQRKVGNSGENAANYDNAEYNRLFEQMKNMEHGPQRVAIIDRMIAILREDAPWLWGYHPKIFALYHAWYQNVKPNRMAYNTLKYYRIDPELRQQKRHQWNTPVVWPIIGGIMLLIIVLLPAWISYRRKEQHQALQAG</sequence>
<dbReference type="Gene3D" id="3.90.76.10">
    <property type="entry name" value="Dipeptide-binding Protein, Domain 1"/>
    <property type="match status" value="1"/>
</dbReference>
<evidence type="ECO:0000256" key="2">
    <source>
        <dbReference type="ARBA" id="ARBA00005695"/>
    </source>
</evidence>
<evidence type="ECO:0000256" key="3">
    <source>
        <dbReference type="ARBA" id="ARBA00022448"/>
    </source>
</evidence>
<keyword evidence="5" id="KW-0472">Membrane</keyword>
<dbReference type="GO" id="GO:1904680">
    <property type="term" value="F:peptide transmembrane transporter activity"/>
    <property type="evidence" value="ECO:0007669"/>
    <property type="project" value="TreeGrafter"/>
</dbReference>
<dbReference type="KEGG" id="nst:Nstercoris_01487"/>
<proteinExistence type="inferred from homology"/>
<dbReference type="CDD" id="cd08505">
    <property type="entry name" value="PBP2_NikA_DppA_OppA_like_18"/>
    <property type="match status" value="1"/>
</dbReference>
<keyword evidence="5" id="KW-0812">Transmembrane</keyword>
<keyword evidence="8" id="KW-1185">Reference proteome</keyword>
<dbReference type="AlphaFoldDB" id="A0A4Y1YSD3"/>
<evidence type="ECO:0000313" key="8">
    <source>
        <dbReference type="Proteomes" id="UP000316473"/>
    </source>
</evidence>
<dbReference type="Proteomes" id="UP000316473">
    <property type="component" value="Chromosome"/>
</dbReference>
<dbReference type="GO" id="GO:0015833">
    <property type="term" value="P:peptide transport"/>
    <property type="evidence" value="ECO:0007669"/>
    <property type="project" value="TreeGrafter"/>
</dbReference>
<evidence type="ECO:0000256" key="5">
    <source>
        <dbReference type="SAM" id="Phobius"/>
    </source>
</evidence>
<protein>
    <recommendedName>
        <fullName evidence="6">Solute-binding protein family 5 domain-containing protein</fullName>
    </recommendedName>
</protein>
<dbReference type="Pfam" id="PF00496">
    <property type="entry name" value="SBP_bac_5"/>
    <property type="match status" value="1"/>
</dbReference>
<dbReference type="Gene3D" id="3.10.105.10">
    <property type="entry name" value="Dipeptide-binding Protein, Domain 3"/>
    <property type="match status" value="1"/>
</dbReference>
<evidence type="ECO:0000259" key="6">
    <source>
        <dbReference type="Pfam" id="PF00496"/>
    </source>
</evidence>